<name>A0A0N1H4D0_9EURO</name>
<dbReference type="VEuPathDB" id="FungiDB:AB675_11248"/>
<dbReference type="CDD" id="cd00200">
    <property type="entry name" value="WD40"/>
    <property type="match status" value="1"/>
</dbReference>
<feature type="repeat" description="WD" evidence="5">
    <location>
        <begin position="180"/>
        <end position="201"/>
    </location>
</feature>
<organism evidence="9 10">
    <name type="scientific">Cyphellophora attinorum</name>
    <dbReference type="NCBI Taxonomy" id="1664694"/>
    <lineage>
        <taxon>Eukaryota</taxon>
        <taxon>Fungi</taxon>
        <taxon>Dikarya</taxon>
        <taxon>Ascomycota</taxon>
        <taxon>Pezizomycotina</taxon>
        <taxon>Eurotiomycetes</taxon>
        <taxon>Chaetothyriomycetidae</taxon>
        <taxon>Chaetothyriales</taxon>
        <taxon>Cyphellophoraceae</taxon>
        <taxon>Cyphellophora</taxon>
    </lineage>
</organism>
<feature type="repeat" description="WD" evidence="5">
    <location>
        <begin position="208"/>
        <end position="238"/>
    </location>
</feature>
<dbReference type="OrthoDB" id="10265988at2759"/>
<dbReference type="AlphaFoldDB" id="A0A0N1H4D0"/>
<comment type="caution">
    <text evidence="9">The sequence shown here is derived from an EMBL/GenBank/DDBJ whole genome shotgun (WGS) entry which is preliminary data.</text>
</comment>
<dbReference type="InterPro" id="IPR015943">
    <property type="entry name" value="WD40/YVTN_repeat-like_dom_sf"/>
</dbReference>
<dbReference type="GeneID" id="28731956"/>
<evidence type="ECO:0000259" key="7">
    <source>
        <dbReference type="PROSITE" id="PS51394"/>
    </source>
</evidence>
<dbReference type="InterPro" id="IPR013535">
    <property type="entry name" value="PUL_dom"/>
</dbReference>
<dbReference type="GO" id="GO:0043161">
    <property type="term" value="P:proteasome-mediated ubiquitin-dependent protein catabolic process"/>
    <property type="evidence" value="ECO:0007669"/>
    <property type="project" value="TreeGrafter"/>
</dbReference>
<dbReference type="GO" id="GO:0010992">
    <property type="term" value="P:ubiquitin recycling"/>
    <property type="evidence" value="ECO:0007669"/>
    <property type="project" value="TreeGrafter"/>
</dbReference>
<evidence type="ECO:0000256" key="4">
    <source>
        <dbReference type="ARBA" id="ARBA00022737"/>
    </source>
</evidence>
<comment type="subcellular location">
    <subcellularLocation>
        <location evidence="1">Cytoplasm</location>
    </subcellularLocation>
</comment>
<evidence type="ECO:0000256" key="3">
    <source>
        <dbReference type="ARBA" id="ARBA00022574"/>
    </source>
</evidence>
<dbReference type="InterPro" id="IPR038122">
    <property type="entry name" value="PFU_sf"/>
</dbReference>
<keyword evidence="4" id="KW-0677">Repeat</keyword>
<dbReference type="STRING" id="1664694.A0A0N1H4D0"/>
<evidence type="ECO:0000259" key="8">
    <source>
        <dbReference type="PROSITE" id="PS51396"/>
    </source>
</evidence>
<feature type="domain" description="PUL" evidence="8">
    <location>
        <begin position="478"/>
        <end position="773"/>
    </location>
</feature>
<feature type="domain" description="PFU" evidence="7">
    <location>
        <begin position="347"/>
        <end position="442"/>
    </location>
</feature>
<evidence type="ECO:0000256" key="2">
    <source>
        <dbReference type="ARBA" id="ARBA00022490"/>
    </source>
</evidence>
<dbReference type="Gene3D" id="3.10.20.870">
    <property type="entry name" value="PFU (PLAA family ubiquitin binding), C-terminal domain"/>
    <property type="match status" value="1"/>
</dbReference>
<dbReference type="PROSITE" id="PS51396">
    <property type="entry name" value="PUL"/>
    <property type="match status" value="1"/>
</dbReference>
<evidence type="ECO:0000256" key="1">
    <source>
        <dbReference type="ARBA" id="ARBA00004496"/>
    </source>
</evidence>
<dbReference type="PANTHER" id="PTHR19849:SF0">
    <property type="entry name" value="PHOSPHOLIPASE A-2-ACTIVATING PROTEIN"/>
    <property type="match status" value="1"/>
</dbReference>
<gene>
    <name evidence="9" type="ORF">AB675_11248</name>
</gene>
<keyword evidence="2" id="KW-0963">Cytoplasm</keyword>
<keyword evidence="3 5" id="KW-0853">WD repeat</keyword>
<dbReference type="PANTHER" id="PTHR19849">
    <property type="entry name" value="PHOSPHOLIPASE A-2-ACTIVATING PROTEIN"/>
    <property type="match status" value="1"/>
</dbReference>
<dbReference type="Proteomes" id="UP000038010">
    <property type="component" value="Unassembled WGS sequence"/>
</dbReference>
<accession>A0A0N1H4D0</accession>
<dbReference type="InterPro" id="IPR011989">
    <property type="entry name" value="ARM-like"/>
</dbReference>
<dbReference type="InterPro" id="IPR036322">
    <property type="entry name" value="WD40_repeat_dom_sf"/>
</dbReference>
<dbReference type="GO" id="GO:0043130">
    <property type="term" value="F:ubiquitin binding"/>
    <property type="evidence" value="ECO:0007669"/>
    <property type="project" value="TreeGrafter"/>
</dbReference>
<dbReference type="GO" id="GO:0005634">
    <property type="term" value="C:nucleus"/>
    <property type="evidence" value="ECO:0007669"/>
    <property type="project" value="TreeGrafter"/>
</dbReference>
<dbReference type="Gene3D" id="1.25.10.10">
    <property type="entry name" value="Leucine-rich Repeat Variant"/>
    <property type="match status" value="1"/>
</dbReference>
<dbReference type="Pfam" id="PF09070">
    <property type="entry name" value="PFU"/>
    <property type="match status" value="1"/>
</dbReference>
<dbReference type="Gene3D" id="2.130.10.10">
    <property type="entry name" value="YVTN repeat-like/Quinoprotein amine dehydrogenase"/>
    <property type="match status" value="1"/>
</dbReference>
<dbReference type="RefSeq" id="XP_018000047.1">
    <property type="nucleotide sequence ID" value="XM_018140076.1"/>
</dbReference>
<proteinExistence type="predicted"/>
<feature type="region of interest" description="Disordered" evidence="6">
    <location>
        <begin position="438"/>
        <end position="467"/>
    </location>
</feature>
<dbReference type="Pfam" id="PF08324">
    <property type="entry name" value="PUL"/>
    <property type="match status" value="1"/>
</dbReference>
<dbReference type="EMBL" id="LFJN01000013">
    <property type="protein sequence ID" value="KPI40084.1"/>
    <property type="molecule type" value="Genomic_DNA"/>
</dbReference>
<dbReference type="SUPFAM" id="SSF50978">
    <property type="entry name" value="WD40 repeat-like"/>
    <property type="match status" value="1"/>
</dbReference>
<dbReference type="Pfam" id="PF00400">
    <property type="entry name" value="WD40"/>
    <property type="match status" value="5"/>
</dbReference>
<dbReference type="SMART" id="SM00320">
    <property type="entry name" value="WD40"/>
    <property type="match status" value="6"/>
</dbReference>
<dbReference type="PROSITE" id="PS51394">
    <property type="entry name" value="PFU"/>
    <property type="match status" value="1"/>
</dbReference>
<feature type="repeat" description="WD" evidence="5">
    <location>
        <begin position="12"/>
        <end position="43"/>
    </location>
</feature>
<dbReference type="InterPro" id="IPR001680">
    <property type="entry name" value="WD40_rpt"/>
</dbReference>
<dbReference type="PROSITE" id="PS50082">
    <property type="entry name" value="WD_REPEATS_2"/>
    <property type="match status" value="3"/>
</dbReference>
<evidence type="ECO:0000256" key="5">
    <source>
        <dbReference type="PROSITE-ProRule" id="PRU00221"/>
    </source>
</evidence>
<dbReference type="InterPro" id="IPR015155">
    <property type="entry name" value="PFU"/>
</dbReference>
<keyword evidence="10" id="KW-1185">Reference proteome</keyword>
<dbReference type="GO" id="GO:0005737">
    <property type="term" value="C:cytoplasm"/>
    <property type="evidence" value="ECO:0007669"/>
    <property type="project" value="UniProtKB-SubCell"/>
</dbReference>
<evidence type="ECO:0000256" key="6">
    <source>
        <dbReference type="SAM" id="MobiDB-lite"/>
    </source>
</evidence>
<sequence length="774" mass="83778">MGSPEYKLSAVLAGHTSDVRAVLFPDPSLAVTASRDGTTRIWKRTSTSPPTYDPSESSHGAQFKTCLAYVPGSKEYPEGLIISSGQDALIERASPRQGDWFVSGSWDSSARVWQIGRWETDVELQGHSATVWAVLAYDRDTVITGCADKGIRIFDGRGKQKHGFDGKDVVRALAALPQGHPSGAHFASASNDGCIRLWTLKGDLVAELWGHEAFIYSLAVSSDGEIISAGEDRTVRVWRGQECVQVITLPAISVWAVAVGTNGDIITGSSDKIARIFSRDPSRQADPSVLAEFEQSLQSSAVPKQAMNNDLNMQDMPGPDFLTQKSGTKEGQNQIIKEDDGSATLYQWSMSQQTWIKIGTVVDSAGSSDKKEYNGRQYDYVFDIDIEDGKPPLKLPYNVTQNPYEAATKFLQDNELPMTYLDETSNFIIKNSQGATIGQSSQAPVGADPWGSENRYRPGEVPQSNYQPRIQPSAVAKQVLPQKQYLPIALGKSSAALGQITKRNAEYAGSDLALSPAQLETLSMVAQQLDQRKSGDAPNLSSESVESVLPSLITAATKWTPASNRLAALDLLRFLAAALKTWPATDSEDVVAAILNSRIFEPSQIQANSKLIMIAARLFSNLLYGSGKHLIEKHLSAIIEALKAPSNLAQTDSGVAVAYATFALNASVYLTSSKLDDDVAATWAFELLEQLVPFLASVPTVDHTAGSDPNAQTTEPAYRALVALGTILVGLKHSAVKEAGSAMDVGRVLDQLQERKYLEEPRFQGVVKQLRGVL</sequence>
<reference evidence="9 10" key="1">
    <citation type="submission" date="2015-06" db="EMBL/GenBank/DDBJ databases">
        <title>Draft genome of the ant-associated black yeast Phialophora attae CBS 131958.</title>
        <authorList>
            <person name="Moreno L.F."/>
            <person name="Stielow B.J."/>
            <person name="de Hoog S."/>
            <person name="Vicente V.A."/>
            <person name="Weiss V.A."/>
            <person name="de Vries M."/>
            <person name="Cruz L.M."/>
            <person name="Souza E.M."/>
        </authorList>
    </citation>
    <scope>NUCLEOTIDE SEQUENCE [LARGE SCALE GENOMIC DNA]</scope>
    <source>
        <strain evidence="9 10">CBS 131958</strain>
    </source>
</reference>
<evidence type="ECO:0000313" key="10">
    <source>
        <dbReference type="Proteomes" id="UP000038010"/>
    </source>
</evidence>
<dbReference type="PROSITE" id="PS50294">
    <property type="entry name" value="WD_REPEATS_REGION"/>
    <property type="match status" value="2"/>
</dbReference>
<protein>
    <submittedName>
        <fullName evidence="9">Ubiquitin homeostasis protein lub1</fullName>
    </submittedName>
</protein>
<evidence type="ECO:0000313" key="9">
    <source>
        <dbReference type="EMBL" id="KPI40084.1"/>
    </source>
</evidence>